<dbReference type="InterPro" id="IPR008978">
    <property type="entry name" value="HSP20-like_chaperone"/>
</dbReference>
<dbReference type="PANTHER" id="PTHR12967:SF0">
    <property type="entry name" value="PROTEIN SHQ1 HOMOLOG"/>
    <property type="match status" value="1"/>
</dbReference>
<dbReference type="InterPro" id="IPR039742">
    <property type="entry name" value="Shq1"/>
</dbReference>
<dbReference type="Pfam" id="PF04925">
    <property type="entry name" value="SHQ1"/>
    <property type="match status" value="1"/>
</dbReference>
<evidence type="ECO:0000313" key="6">
    <source>
        <dbReference type="Proteomes" id="UP000279307"/>
    </source>
</evidence>
<comment type="caution">
    <text evidence="5">The sequence shown here is derived from an EMBL/GenBank/DDBJ whole genome shotgun (WGS) entry which is preliminary data.</text>
</comment>
<dbReference type="Proteomes" id="UP000279307">
    <property type="component" value="Chromosome 1"/>
</dbReference>
<dbReference type="GO" id="GO:0005737">
    <property type="term" value="C:cytoplasm"/>
    <property type="evidence" value="ECO:0007669"/>
    <property type="project" value="TreeGrafter"/>
</dbReference>
<feature type="domain" description="CS" evidence="4">
    <location>
        <begin position="1"/>
        <end position="89"/>
    </location>
</feature>
<dbReference type="Gene3D" id="2.60.40.790">
    <property type="match status" value="1"/>
</dbReference>
<dbReference type="SUPFAM" id="SSF49764">
    <property type="entry name" value="HSP20-like chaperones"/>
    <property type="match status" value="1"/>
</dbReference>
<dbReference type="PANTHER" id="PTHR12967">
    <property type="entry name" value="PROTEIN SHQ1 HOMOLOG"/>
    <property type="match status" value="1"/>
</dbReference>
<evidence type="ECO:0000259" key="4">
    <source>
        <dbReference type="PROSITE" id="PS51203"/>
    </source>
</evidence>
<dbReference type="GO" id="GO:0005654">
    <property type="term" value="C:nucleoplasm"/>
    <property type="evidence" value="ECO:0007669"/>
    <property type="project" value="TreeGrafter"/>
</dbReference>
<organism evidence="5 6">
    <name type="scientific">Ooceraea biroi</name>
    <name type="common">Clonal raider ant</name>
    <name type="synonym">Cerapachys biroi</name>
    <dbReference type="NCBI Taxonomy" id="2015173"/>
    <lineage>
        <taxon>Eukaryota</taxon>
        <taxon>Metazoa</taxon>
        <taxon>Ecdysozoa</taxon>
        <taxon>Arthropoda</taxon>
        <taxon>Hexapoda</taxon>
        <taxon>Insecta</taxon>
        <taxon>Pterygota</taxon>
        <taxon>Neoptera</taxon>
        <taxon>Endopterygota</taxon>
        <taxon>Hymenoptera</taxon>
        <taxon>Apocrita</taxon>
        <taxon>Aculeata</taxon>
        <taxon>Formicoidea</taxon>
        <taxon>Formicidae</taxon>
        <taxon>Dorylinae</taxon>
        <taxon>Ooceraea</taxon>
    </lineage>
</organism>
<dbReference type="PROSITE" id="PS51203">
    <property type="entry name" value="CS"/>
    <property type="match status" value="1"/>
</dbReference>
<gene>
    <name evidence="5" type="ORF">DMN91_001387</name>
</gene>
<dbReference type="AlphaFoldDB" id="A0A3L8E5C0"/>
<evidence type="ECO:0000313" key="5">
    <source>
        <dbReference type="EMBL" id="RLU27583.1"/>
    </source>
</evidence>
<dbReference type="InterPro" id="IPR007009">
    <property type="entry name" value="Shq1_C"/>
</dbReference>
<sequence>MLTPRFELSQTDTELAIIIHAPYANIKDAEVSVEGTDFRFFSTPYYLRLKLPGEIEENDSSSGSYNCESGTFSLKFSKVNKGEHFGNLDMITTLLAPPKKRSTIIPNIEVIGNPSADSADVAENLNDNVTADNDNSEEWFFPQNVPQTTENVSFLNPKYGFANKLSGALHAFEPAWIREIIDLPTPDTTPEEERKNLRKKRESEDFKEDHYMADLMEPECIEPYITHTAEWDTLQKDDITFTGEEVDLLKELPNKEFLLDAADIRGLSFALVDILYASCYNYRTTEGENTVESGWTVNKLSSTLCWFQNFTSMDEVVTACFRRSLCYPLFRNWRLSMKVLDDVKKVLSLGKKYVIKRYCEVHKLFVHSYEPRYILNQLYIQDFLIWLQSCPESLIESAHSMLNEIQPSKASVGLDLVELEAAAYSVQEEGLVIENAVHKMVEEFDQMNMNNATNATNQSKTIYHVNQKEFKHL</sequence>
<evidence type="ECO:0000256" key="1">
    <source>
        <dbReference type="ARBA" id="ARBA00005607"/>
    </source>
</evidence>
<proteinExistence type="inferred from homology"/>
<dbReference type="CDD" id="cd06463">
    <property type="entry name" value="p23_like"/>
    <property type="match status" value="1"/>
</dbReference>
<evidence type="ECO:0000256" key="3">
    <source>
        <dbReference type="SAM" id="MobiDB-lite"/>
    </source>
</evidence>
<dbReference type="GO" id="GO:0000493">
    <property type="term" value="P:box H/ACA snoRNP assembly"/>
    <property type="evidence" value="ECO:0007669"/>
    <property type="project" value="InterPro"/>
</dbReference>
<name>A0A3L8E5C0_OOCBI</name>
<dbReference type="EMBL" id="QOIP01000001">
    <property type="protein sequence ID" value="RLU27583.1"/>
    <property type="molecule type" value="Genomic_DNA"/>
</dbReference>
<dbReference type="GO" id="GO:0051082">
    <property type="term" value="F:unfolded protein binding"/>
    <property type="evidence" value="ECO:0007669"/>
    <property type="project" value="TreeGrafter"/>
</dbReference>
<protein>
    <recommendedName>
        <fullName evidence="2">Protein SHQ1 homolog</fullName>
    </recommendedName>
</protein>
<feature type="region of interest" description="Disordered" evidence="3">
    <location>
        <begin position="183"/>
        <end position="203"/>
    </location>
</feature>
<feature type="compositionally biased region" description="Basic and acidic residues" evidence="3">
    <location>
        <begin position="191"/>
        <end position="203"/>
    </location>
</feature>
<dbReference type="OrthoDB" id="73639at2759"/>
<evidence type="ECO:0000256" key="2">
    <source>
        <dbReference type="ARBA" id="ARBA00013750"/>
    </source>
</evidence>
<dbReference type="InterPro" id="IPR007052">
    <property type="entry name" value="CS_dom"/>
</dbReference>
<dbReference type="InterPro" id="IPR048696">
    <property type="entry name" value="SHQ1-like_CS"/>
</dbReference>
<dbReference type="Pfam" id="PF21413">
    <property type="entry name" value="SHQ1-like_CS"/>
    <property type="match status" value="1"/>
</dbReference>
<reference evidence="5 6" key="1">
    <citation type="journal article" date="2018" name="Genome Res.">
        <title>The genomic architecture and molecular evolution of ant odorant receptors.</title>
        <authorList>
            <person name="McKenzie S.K."/>
            <person name="Kronauer D.J.C."/>
        </authorList>
    </citation>
    <scope>NUCLEOTIDE SEQUENCE [LARGE SCALE GENOMIC DNA]</scope>
    <source>
        <strain evidence="5">Clonal line C1</strain>
    </source>
</reference>
<comment type="similarity">
    <text evidence="1">Belongs to the SHQ1 family.</text>
</comment>
<accession>A0A3L8E5C0</accession>